<dbReference type="GO" id="GO:0005576">
    <property type="term" value="C:extracellular region"/>
    <property type="evidence" value="ECO:0007669"/>
    <property type="project" value="UniProtKB-SubCell"/>
</dbReference>
<dbReference type="PANTHER" id="PTHR22923">
    <property type="entry name" value="CEREBELLIN-RELATED"/>
    <property type="match status" value="1"/>
</dbReference>
<evidence type="ECO:0000313" key="6">
    <source>
        <dbReference type="Proteomes" id="UP000472265"/>
    </source>
</evidence>
<dbReference type="GeneTree" id="ENSGT00940000163520"/>
<dbReference type="AlphaFoldDB" id="A0A671UM77"/>
<keyword evidence="3" id="KW-0732">Signal</keyword>
<dbReference type="GO" id="GO:0099558">
    <property type="term" value="P:maintenance of synapse structure"/>
    <property type="evidence" value="ECO:0007669"/>
    <property type="project" value="TreeGrafter"/>
</dbReference>
<dbReference type="GO" id="GO:0045202">
    <property type="term" value="C:synapse"/>
    <property type="evidence" value="ECO:0007669"/>
    <property type="project" value="TreeGrafter"/>
</dbReference>
<dbReference type="InParanoid" id="A0A671UM77"/>
<protein>
    <submittedName>
        <fullName evidence="5">Cerebellin 18</fullName>
    </submittedName>
</protein>
<evidence type="ECO:0000256" key="2">
    <source>
        <dbReference type="ARBA" id="ARBA00022525"/>
    </source>
</evidence>
<reference evidence="5" key="2">
    <citation type="submission" date="2025-08" db="UniProtKB">
        <authorList>
            <consortium name="Ensembl"/>
        </authorList>
    </citation>
    <scope>IDENTIFICATION</scope>
</reference>
<dbReference type="SMART" id="SM00110">
    <property type="entry name" value="C1Q"/>
    <property type="match status" value="1"/>
</dbReference>
<reference evidence="5" key="3">
    <citation type="submission" date="2025-09" db="UniProtKB">
        <authorList>
            <consortium name="Ensembl"/>
        </authorList>
    </citation>
    <scope>IDENTIFICATION</scope>
</reference>
<feature type="domain" description="C1q" evidence="4">
    <location>
        <begin position="132"/>
        <end position="277"/>
    </location>
</feature>
<dbReference type="PANTHER" id="PTHR22923:SF89">
    <property type="entry name" value="CEREBELLIN 18"/>
    <property type="match status" value="1"/>
</dbReference>
<dbReference type="Pfam" id="PF00386">
    <property type="entry name" value="C1q"/>
    <property type="match status" value="1"/>
</dbReference>
<keyword evidence="2" id="KW-0964">Secreted</keyword>
<dbReference type="FunCoup" id="A0A671UM77">
    <property type="interactions" value="13"/>
</dbReference>
<proteinExistence type="predicted"/>
<sequence length="278" mass="31185">MKFHVTPINLSLVFKDKVKKYFKQYKFNENSLPPDISWCCEMRVIACILFILGLLWDEVTAENSISSLRETAVAWEGELPCGQWDCVCAFKRHRGCCCAATELQEVEDQIFTRMMDLLASMSQLGASIVEVIGGMRIGFTASVSSRTNCIGPFTRNSPIPYDVITLNHGHGYNPALGIFTAPRSGVYSFSFSIYSKVGGKGERMYYKVQLMRNREVVASMWEDNREDSEDSSSQTVLLSLQQGDQVYVELLSGRQLCGIIEGLNTFSGSLIYSTQAEY</sequence>
<dbReference type="Ensembl" id="ENSSAUT00010015827.1">
    <property type="protein sequence ID" value="ENSSAUP00010014916.1"/>
    <property type="gene ID" value="ENSSAUG00010006957.1"/>
</dbReference>
<dbReference type="SUPFAM" id="SSF49842">
    <property type="entry name" value="TNF-like"/>
    <property type="match status" value="1"/>
</dbReference>
<evidence type="ECO:0000313" key="5">
    <source>
        <dbReference type="Ensembl" id="ENSSAUP00010014916.1"/>
    </source>
</evidence>
<evidence type="ECO:0000259" key="4">
    <source>
        <dbReference type="PROSITE" id="PS50871"/>
    </source>
</evidence>
<dbReference type="PRINTS" id="PR00007">
    <property type="entry name" value="COMPLEMNTC1Q"/>
</dbReference>
<comment type="subcellular location">
    <subcellularLocation>
        <location evidence="1">Secreted</location>
    </subcellularLocation>
</comment>
<dbReference type="PROSITE" id="PS50871">
    <property type="entry name" value="C1Q"/>
    <property type="match status" value="1"/>
</dbReference>
<dbReference type="InterPro" id="IPR008983">
    <property type="entry name" value="Tumour_necrosis_fac-like_dom"/>
</dbReference>
<dbReference type="OMA" id="WEGELPC"/>
<evidence type="ECO:0000256" key="3">
    <source>
        <dbReference type="ARBA" id="ARBA00022729"/>
    </source>
</evidence>
<dbReference type="Gene3D" id="2.60.120.40">
    <property type="match status" value="1"/>
</dbReference>
<dbReference type="InterPro" id="IPR050822">
    <property type="entry name" value="Cerebellin_Synaptic_Org"/>
</dbReference>
<gene>
    <name evidence="5" type="primary">LOC115586318</name>
</gene>
<evidence type="ECO:0000256" key="1">
    <source>
        <dbReference type="ARBA" id="ARBA00004613"/>
    </source>
</evidence>
<organism evidence="5 6">
    <name type="scientific">Sparus aurata</name>
    <name type="common">Gilthead sea bream</name>
    <dbReference type="NCBI Taxonomy" id="8175"/>
    <lineage>
        <taxon>Eukaryota</taxon>
        <taxon>Metazoa</taxon>
        <taxon>Chordata</taxon>
        <taxon>Craniata</taxon>
        <taxon>Vertebrata</taxon>
        <taxon>Euteleostomi</taxon>
        <taxon>Actinopterygii</taxon>
        <taxon>Neopterygii</taxon>
        <taxon>Teleostei</taxon>
        <taxon>Neoteleostei</taxon>
        <taxon>Acanthomorphata</taxon>
        <taxon>Eupercaria</taxon>
        <taxon>Spariformes</taxon>
        <taxon>Sparidae</taxon>
        <taxon>Sparus</taxon>
    </lineage>
</organism>
<dbReference type="Proteomes" id="UP000472265">
    <property type="component" value="Chromosome 1"/>
</dbReference>
<dbReference type="InterPro" id="IPR001073">
    <property type="entry name" value="C1q_dom"/>
</dbReference>
<keyword evidence="6" id="KW-1185">Reference proteome</keyword>
<reference evidence="5" key="1">
    <citation type="submission" date="2021-04" db="EMBL/GenBank/DDBJ databases">
        <authorList>
            <consortium name="Wellcome Sanger Institute Data Sharing"/>
        </authorList>
    </citation>
    <scope>NUCLEOTIDE SEQUENCE [LARGE SCALE GENOMIC DNA]</scope>
</reference>
<name>A0A671UM77_SPAAU</name>
<accession>A0A671UM77</accession>